<evidence type="ECO:0000256" key="1">
    <source>
        <dbReference type="SAM" id="MobiDB-lite"/>
    </source>
</evidence>
<feature type="region of interest" description="Disordered" evidence="1">
    <location>
        <begin position="1"/>
        <end position="42"/>
    </location>
</feature>
<reference evidence="2" key="1">
    <citation type="submission" date="2016-10" db="EMBL/GenBank/DDBJ databases">
        <title>Sequence of Gallionella enrichment culture.</title>
        <authorList>
            <person name="Poehlein A."/>
            <person name="Muehling M."/>
            <person name="Daniel R."/>
        </authorList>
    </citation>
    <scope>NUCLEOTIDE SEQUENCE</scope>
</reference>
<feature type="compositionally biased region" description="Acidic residues" evidence="1">
    <location>
        <begin position="14"/>
        <end position="42"/>
    </location>
</feature>
<name>A0A1J5RVF9_9ZZZZ</name>
<gene>
    <name evidence="2" type="ORF">GALL_259800</name>
</gene>
<organism evidence="2">
    <name type="scientific">mine drainage metagenome</name>
    <dbReference type="NCBI Taxonomy" id="410659"/>
    <lineage>
        <taxon>unclassified sequences</taxon>
        <taxon>metagenomes</taxon>
        <taxon>ecological metagenomes</taxon>
    </lineage>
</organism>
<accession>A0A1J5RVF9</accession>
<evidence type="ECO:0000313" key="2">
    <source>
        <dbReference type="EMBL" id="OIQ92061.1"/>
    </source>
</evidence>
<protein>
    <submittedName>
        <fullName evidence="2">Uncharacterized protein</fullName>
    </submittedName>
</protein>
<sequence length="42" mass="4375">MTEAPDGIAAVPVDDADMSEPSELEEALAEEEAELADDVMAP</sequence>
<proteinExistence type="predicted"/>
<dbReference type="EMBL" id="MLJW01000241">
    <property type="protein sequence ID" value="OIQ92061.1"/>
    <property type="molecule type" value="Genomic_DNA"/>
</dbReference>
<comment type="caution">
    <text evidence="2">The sequence shown here is derived from an EMBL/GenBank/DDBJ whole genome shotgun (WGS) entry which is preliminary data.</text>
</comment>
<dbReference type="AlphaFoldDB" id="A0A1J5RVF9"/>